<gene>
    <name evidence="2" type="ORF">GCM10017577_20420</name>
</gene>
<dbReference type="AlphaFoldDB" id="A0A9W6NVU1"/>
<dbReference type="SUPFAM" id="SSF81301">
    <property type="entry name" value="Nucleotidyltransferase"/>
    <property type="match status" value="1"/>
</dbReference>
<dbReference type="Proteomes" id="UP001143463">
    <property type="component" value="Unassembled WGS sequence"/>
</dbReference>
<dbReference type="Gene3D" id="3.30.460.10">
    <property type="entry name" value="Beta Polymerase, domain 2"/>
    <property type="match status" value="1"/>
</dbReference>
<dbReference type="EMBL" id="BSFQ01000006">
    <property type="protein sequence ID" value="GLL10901.1"/>
    <property type="molecule type" value="Genomic_DNA"/>
</dbReference>
<accession>A0A9W6NVU1</accession>
<dbReference type="Pfam" id="PF18765">
    <property type="entry name" value="Polbeta"/>
    <property type="match status" value="1"/>
</dbReference>
<dbReference type="InterPro" id="IPR041633">
    <property type="entry name" value="Polbeta"/>
</dbReference>
<proteinExistence type="predicted"/>
<dbReference type="PANTHER" id="PTHR43852">
    <property type="entry name" value="NUCLEOTIDYLTRANSFERASE"/>
    <property type="match status" value="1"/>
</dbReference>
<evidence type="ECO:0000313" key="2">
    <source>
        <dbReference type="EMBL" id="GLL10901.1"/>
    </source>
</evidence>
<keyword evidence="3" id="KW-1185">Reference proteome</keyword>
<protein>
    <recommendedName>
        <fullName evidence="1">Polymerase beta nucleotidyltransferase domain-containing protein</fullName>
    </recommendedName>
</protein>
<evidence type="ECO:0000259" key="1">
    <source>
        <dbReference type="Pfam" id="PF18765"/>
    </source>
</evidence>
<dbReference type="NCBIfam" id="NF047752">
    <property type="entry name" value="MntA_antitoxin"/>
    <property type="match status" value="1"/>
</dbReference>
<reference evidence="2" key="1">
    <citation type="journal article" date="2014" name="Int. J. Syst. Evol. Microbiol.">
        <title>Complete genome sequence of Corynebacterium casei LMG S-19264T (=DSM 44701T), isolated from a smear-ripened cheese.</title>
        <authorList>
            <consortium name="US DOE Joint Genome Institute (JGI-PGF)"/>
            <person name="Walter F."/>
            <person name="Albersmeier A."/>
            <person name="Kalinowski J."/>
            <person name="Ruckert C."/>
        </authorList>
    </citation>
    <scope>NUCLEOTIDE SEQUENCE</scope>
    <source>
        <strain evidence="2">VKM Ac-1069</strain>
    </source>
</reference>
<comment type="caution">
    <text evidence="2">The sequence shown here is derived from an EMBL/GenBank/DDBJ whole genome shotgun (WGS) entry which is preliminary data.</text>
</comment>
<dbReference type="InterPro" id="IPR043519">
    <property type="entry name" value="NT_sf"/>
</dbReference>
<dbReference type="RefSeq" id="WP_051737299.1">
    <property type="nucleotide sequence ID" value="NZ_BAAAUZ010000079.1"/>
</dbReference>
<dbReference type="InterPro" id="IPR052930">
    <property type="entry name" value="TA_antitoxin_MntA"/>
</dbReference>
<name>A0A9W6NVU1_9PSEU</name>
<feature type="domain" description="Polymerase beta nucleotidyltransferase" evidence="1">
    <location>
        <begin position="14"/>
        <end position="95"/>
    </location>
</feature>
<organism evidence="2 3">
    <name type="scientific">Pseudonocardia halophobica</name>
    <dbReference type="NCBI Taxonomy" id="29401"/>
    <lineage>
        <taxon>Bacteria</taxon>
        <taxon>Bacillati</taxon>
        <taxon>Actinomycetota</taxon>
        <taxon>Actinomycetes</taxon>
        <taxon>Pseudonocardiales</taxon>
        <taxon>Pseudonocardiaceae</taxon>
        <taxon>Pseudonocardia</taxon>
    </lineage>
</organism>
<dbReference type="CDD" id="cd05403">
    <property type="entry name" value="NT_KNTase_like"/>
    <property type="match status" value="1"/>
</dbReference>
<dbReference type="PANTHER" id="PTHR43852:SF3">
    <property type="entry name" value="NUCLEOTIDYLTRANSFERASE"/>
    <property type="match status" value="1"/>
</dbReference>
<reference evidence="2" key="2">
    <citation type="submission" date="2023-01" db="EMBL/GenBank/DDBJ databases">
        <authorList>
            <person name="Sun Q."/>
            <person name="Evtushenko L."/>
        </authorList>
    </citation>
    <scope>NUCLEOTIDE SEQUENCE</scope>
    <source>
        <strain evidence="2">VKM Ac-1069</strain>
    </source>
</reference>
<evidence type="ECO:0000313" key="3">
    <source>
        <dbReference type="Proteomes" id="UP001143463"/>
    </source>
</evidence>
<sequence length="134" mass="14223">MSPEELAGAVRGAVLRDFPAVDALVLHGSRARSDHRQDSDWDLGVLSSDGADLASLVTLLVDTLGTEAVDVVDLGRASALLRYRAARDGITLVERTPGVVERFRVDATIYWCDAGPVIRAAQAGLLADLRAGAR</sequence>